<organism evidence="2 3">
    <name type="scientific">Candidatus Nesterenkonia stercoripullorum</name>
    <dbReference type="NCBI Taxonomy" id="2838701"/>
    <lineage>
        <taxon>Bacteria</taxon>
        <taxon>Bacillati</taxon>
        <taxon>Actinomycetota</taxon>
        <taxon>Actinomycetes</taxon>
        <taxon>Micrococcales</taxon>
        <taxon>Micrococcaceae</taxon>
        <taxon>Nesterenkonia</taxon>
    </lineage>
</organism>
<protein>
    <submittedName>
        <fullName evidence="2">Homoserine dehydrogenase</fullName>
    </submittedName>
</protein>
<dbReference type="PANTHER" id="PTHR37850:SF3">
    <property type="entry name" value="BLR7815 PROTEIN"/>
    <property type="match status" value="1"/>
</dbReference>
<dbReference type="Gene3D" id="3.40.50.720">
    <property type="entry name" value="NAD(P)-binding Rossmann-like Domain"/>
    <property type="match status" value="1"/>
</dbReference>
<dbReference type="Pfam" id="PF21135">
    <property type="entry name" value="DRL_cat"/>
    <property type="match status" value="1"/>
</dbReference>
<dbReference type="PANTHER" id="PTHR37850">
    <property type="entry name" value="STRU PROTEIN"/>
    <property type="match status" value="1"/>
</dbReference>
<dbReference type="InterPro" id="IPR036291">
    <property type="entry name" value="NAD(P)-bd_dom_sf"/>
</dbReference>
<proteinExistence type="predicted"/>
<comment type="caution">
    <text evidence="2">The sequence shown here is derived from an EMBL/GenBank/DDBJ whole genome shotgun (WGS) entry which is preliminary data.</text>
</comment>
<reference evidence="2" key="1">
    <citation type="journal article" date="2021" name="PeerJ">
        <title>Extensive microbial diversity within the chicken gut microbiome revealed by metagenomics and culture.</title>
        <authorList>
            <person name="Gilroy R."/>
            <person name="Ravi A."/>
            <person name="Getino M."/>
            <person name="Pursley I."/>
            <person name="Horton D.L."/>
            <person name="Alikhan N.F."/>
            <person name="Baker D."/>
            <person name="Gharbi K."/>
            <person name="Hall N."/>
            <person name="Watson M."/>
            <person name="Adriaenssens E.M."/>
            <person name="Foster-Nyarko E."/>
            <person name="Jarju S."/>
            <person name="Secka A."/>
            <person name="Antonio M."/>
            <person name="Oren A."/>
            <person name="Chaudhuri R.R."/>
            <person name="La Ragione R."/>
            <person name="Hildebrand F."/>
            <person name="Pallen M.J."/>
        </authorList>
    </citation>
    <scope>NUCLEOTIDE SEQUENCE</scope>
    <source>
        <strain evidence="2">ChiHejej3B27-3195</strain>
    </source>
</reference>
<dbReference type="AlphaFoldDB" id="A0A9D1USY5"/>
<gene>
    <name evidence="2" type="ORF">H9871_06720</name>
</gene>
<feature type="domain" description="Oxidoreductase DRL-like catalytic" evidence="1">
    <location>
        <begin position="232"/>
        <end position="340"/>
    </location>
</feature>
<evidence type="ECO:0000259" key="1">
    <source>
        <dbReference type="Pfam" id="PF21135"/>
    </source>
</evidence>
<dbReference type="SUPFAM" id="SSF51735">
    <property type="entry name" value="NAD(P)-binding Rossmann-fold domains"/>
    <property type="match status" value="1"/>
</dbReference>
<evidence type="ECO:0000313" key="2">
    <source>
        <dbReference type="EMBL" id="HIW99820.1"/>
    </source>
</evidence>
<dbReference type="InterPro" id="IPR048423">
    <property type="entry name" value="DRL_cat"/>
</dbReference>
<accession>A0A9D1USY5</accession>
<dbReference type="EMBL" id="DXGD01000247">
    <property type="protein sequence ID" value="HIW99820.1"/>
    <property type="molecule type" value="Genomic_DNA"/>
</dbReference>
<reference evidence="2" key="2">
    <citation type="submission" date="2021-04" db="EMBL/GenBank/DDBJ databases">
        <authorList>
            <person name="Gilroy R."/>
        </authorList>
    </citation>
    <scope>NUCLEOTIDE SEQUENCE</scope>
    <source>
        <strain evidence="2">ChiHejej3B27-3195</strain>
    </source>
</reference>
<evidence type="ECO:0000313" key="3">
    <source>
        <dbReference type="Proteomes" id="UP000824151"/>
    </source>
</evidence>
<sequence>MSTSAPVRFALTGAAGGFARTLLSQSTLSAKVTPAVLCDLDTDAVVSMCTELGFSASSLRVCSSAEEVQAVGDRGIAVVASLDLLVPEAYDVLVEATGSPKAGFAAAEAAVSAERHVVMVSKEVESVNGVELAEKARSAGVVYTPAHGDQPANLIEWYERVAGWGLEVVAIGKSGEYDLVFDPATETVQYLDQQVHVPELAEHMSLGDDVPATLARRAELVSELPRKAAADYCEMAVVSSWTGTTADTESMHYPVARIAELADIYALRQDGGVLNGSNAVDVFSVLRRPDEASFAGGVFVVVRTADGPTWEILRGKGHIVSRDGSYACLYLPYHLMGVETVQTIAAAAEGRAVSERMPTSQTVLAGRAAHDLPAGTVLHMGGHHHDVDGVNPVLITRERTDIPDIAPLYWAAHQQLNRDVAAGDLLTFGDF</sequence>
<dbReference type="Proteomes" id="UP000824151">
    <property type="component" value="Unassembled WGS sequence"/>
</dbReference>
<name>A0A9D1USY5_9MICC</name>